<dbReference type="PANTHER" id="PTHR21089">
    <property type="entry name" value="SHIKIMATE DEHYDROGENASE"/>
    <property type="match status" value="1"/>
</dbReference>
<dbReference type="InterPro" id="IPR046346">
    <property type="entry name" value="Aminoacid_DH-like_N_sf"/>
</dbReference>
<sequence length="267" mass="27373">MSVAISGRTRVLAVLGDPVEQAGSPALMNAAFGRWGVDAVLVPLHVPAADLPTVLEGLRRAANVDGLCVTVPHKPAALRLVGTATERAVRADGVNVIRRGRDGGWHGDALDGVGMLDGLREQGVATEGLRAWMVGAGGVGRALAAALLDAEVASLEVYDADPSAVAELLERLGPLGGDRVTAAGRRPHVGVDLAVNASPLGTRADDPPPFDPGTLRAGAAVVDVALGPGTTPLVAGARAHGRPAVCGRTMLARQIDHYRAFFFPEQA</sequence>
<evidence type="ECO:0000313" key="5">
    <source>
        <dbReference type="Proteomes" id="UP000678016"/>
    </source>
</evidence>
<evidence type="ECO:0000256" key="2">
    <source>
        <dbReference type="ARBA" id="ARBA00023141"/>
    </source>
</evidence>
<dbReference type="InterPro" id="IPR022893">
    <property type="entry name" value="Shikimate_DH_fam"/>
</dbReference>
<keyword evidence="5" id="KW-1185">Reference proteome</keyword>
<comment type="pathway">
    <text evidence="1">Metabolic intermediate biosynthesis; chorismate biosynthesis; chorismate from D-erythrose 4-phosphate and phosphoenolpyruvate: step 4/7.</text>
</comment>
<dbReference type="PANTHER" id="PTHR21089:SF1">
    <property type="entry name" value="BIFUNCTIONAL 3-DEHYDROQUINATE DEHYDRATASE_SHIKIMATE DEHYDROGENASE, CHLOROPLASTIC"/>
    <property type="match status" value="1"/>
</dbReference>
<dbReference type="InterPro" id="IPR036291">
    <property type="entry name" value="NAD(P)-bd_dom_sf"/>
</dbReference>
<evidence type="ECO:0000256" key="1">
    <source>
        <dbReference type="ARBA" id="ARBA00004871"/>
    </source>
</evidence>
<keyword evidence="2" id="KW-0028">Amino-acid biosynthesis</keyword>
<protein>
    <submittedName>
        <fullName evidence="4">Shikimate dehydrogenase</fullName>
    </submittedName>
</protein>
<dbReference type="SUPFAM" id="SSF53223">
    <property type="entry name" value="Aminoacid dehydrogenase-like, N-terminal domain"/>
    <property type="match status" value="1"/>
</dbReference>
<evidence type="ECO:0000313" key="4">
    <source>
        <dbReference type="EMBL" id="QUX26949.1"/>
    </source>
</evidence>
<evidence type="ECO:0000259" key="3">
    <source>
        <dbReference type="Pfam" id="PF08501"/>
    </source>
</evidence>
<reference evidence="5" key="1">
    <citation type="submission" date="2021-05" db="EMBL/GenBank/DDBJ databases">
        <title>Direct Submission.</title>
        <authorList>
            <person name="Li K."/>
            <person name="Gao J."/>
        </authorList>
    </citation>
    <scope>NUCLEOTIDE SEQUENCE [LARGE SCALE GENOMIC DNA]</scope>
    <source>
        <strain evidence="5">HDS12</strain>
    </source>
</reference>
<organism evidence="4 5">
    <name type="scientific">Nocardiopsis akebiae</name>
    <dbReference type="NCBI Taxonomy" id="2831968"/>
    <lineage>
        <taxon>Bacteria</taxon>
        <taxon>Bacillati</taxon>
        <taxon>Actinomycetota</taxon>
        <taxon>Actinomycetes</taxon>
        <taxon>Streptosporangiales</taxon>
        <taxon>Nocardiopsidaceae</taxon>
        <taxon>Nocardiopsis</taxon>
    </lineage>
</organism>
<dbReference type="Pfam" id="PF08501">
    <property type="entry name" value="Shikimate_dh_N"/>
    <property type="match status" value="1"/>
</dbReference>
<dbReference type="SUPFAM" id="SSF51735">
    <property type="entry name" value="NAD(P)-binding Rossmann-fold domains"/>
    <property type="match status" value="1"/>
</dbReference>
<dbReference type="EMBL" id="CP074132">
    <property type="protein sequence ID" value="QUX26949.1"/>
    <property type="molecule type" value="Genomic_DNA"/>
</dbReference>
<accession>A0ABX8BY07</accession>
<dbReference type="Gene3D" id="3.40.50.10860">
    <property type="entry name" value="Leucine Dehydrogenase, chain A, domain 1"/>
    <property type="match status" value="1"/>
</dbReference>
<dbReference type="Proteomes" id="UP000678016">
    <property type="component" value="Chromosome"/>
</dbReference>
<name>A0ABX8BY07_9ACTN</name>
<proteinExistence type="predicted"/>
<gene>
    <name evidence="4" type="ORF">KGD83_16440</name>
</gene>
<dbReference type="InterPro" id="IPR013708">
    <property type="entry name" value="Shikimate_DH-bd_N"/>
</dbReference>
<keyword evidence="2" id="KW-0057">Aromatic amino acid biosynthesis</keyword>
<feature type="domain" description="Shikimate dehydrogenase substrate binding N-terminal" evidence="3">
    <location>
        <begin position="14"/>
        <end position="97"/>
    </location>
</feature>
<dbReference type="RefSeq" id="WP_212640037.1">
    <property type="nucleotide sequence ID" value="NZ_CP074132.1"/>
</dbReference>
<dbReference type="Gene3D" id="3.40.50.720">
    <property type="entry name" value="NAD(P)-binding Rossmann-like Domain"/>
    <property type="match status" value="1"/>
</dbReference>